<feature type="region of interest" description="Disordered" evidence="1">
    <location>
        <begin position="103"/>
        <end position="131"/>
    </location>
</feature>
<organism evidence="2 3">
    <name type="scientific">Hymenobacter rubripertinctus</name>
    <dbReference type="NCBI Taxonomy" id="2029981"/>
    <lineage>
        <taxon>Bacteria</taxon>
        <taxon>Pseudomonadati</taxon>
        <taxon>Bacteroidota</taxon>
        <taxon>Cytophagia</taxon>
        <taxon>Cytophagales</taxon>
        <taxon>Hymenobacteraceae</taxon>
        <taxon>Hymenobacter</taxon>
    </lineage>
</organism>
<sequence>MKASKKLLLDQLTIVLLPHLALPSASKLPKNIGKTIEHLTDQILRQRAKRSAAKTTRQALTDQLAGLLDTHLHGAEELARTPEVTRVITQSAGKLAGKLTKLHPARVGPEPTAEAAAGRQAGKTARAKAHA</sequence>
<dbReference type="RefSeq" id="WP_119655829.1">
    <property type="nucleotide sequence ID" value="NZ_JBHUOI010000015.1"/>
</dbReference>
<dbReference type="Proteomes" id="UP000284250">
    <property type="component" value="Unassembled WGS sequence"/>
</dbReference>
<evidence type="ECO:0000256" key="1">
    <source>
        <dbReference type="SAM" id="MobiDB-lite"/>
    </source>
</evidence>
<dbReference type="AlphaFoldDB" id="A0A418QY35"/>
<evidence type="ECO:0000313" key="3">
    <source>
        <dbReference type="Proteomes" id="UP000284250"/>
    </source>
</evidence>
<dbReference type="EMBL" id="QYCN01000014">
    <property type="protein sequence ID" value="RIY10049.1"/>
    <property type="molecule type" value="Genomic_DNA"/>
</dbReference>
<gene>
    <name evidence="2" type="ORF">D0T11_10950</name>
</gene>
<keyword evidence="3" id="KW-1185">Reference proteome</keyword>
<protein>
    <submittedName>
        <fullName evidence="2">Uncharacterized protein</fullName>
    </submittedName>
</protein>
<reference evidence="2 3" key="1">
    <citation type="submission" date="2019-01" db="EMBL/GenBank/DDBJ databases">
        <title>Hymenobacter humicola sp. nov., isolated from soils in Antarctica.</title>
        <authorList>
            <person name="Sedlacek I."/>
            <person name="Holochova P."/>
            <person name="Kralova S."/>
            <person name="Pantucek R."/>
            <person name="Stankova E."/>
            <person name="Vrbovska V."/>
            <person name="Kristofova L."/>
            <person name="Svec P."/>
            <person name="Busse H.-J."/>
        </authorList>
    </citation>
    <scope>NUCLEOTIDE SEQUENCE [LARGE SCALE GENOMIC DNA]</scope>
    <source>
        <strain evidence="2 3">CCM 8852</strain>
    </source>
</reference>
<evidence type="ECO:0000313" key="2">
    <source>
        <dbReference type="EMBL" id="RIY10049.1"/>
    </source>
</evidence>
<dbReference type="OrthoDB" id="887171at2"/>
<proteinExistence type="predicted"/>
<accession>A0A418QY35</accession>
<comment type="caution">
    <text evidence="2">The sequence shown here is derived from an EMBL/GenBank/DDBJ whole genome shotgun (WGS) entry which is preliminary data.</text>
</comment>
<name>A0A418QY35_9BACT</name>